<proteinExistence type="predicted"/>
<evidence type="ECO:0000313" key="3">
    <source>
        <dbReference type="Proteomes" id="UP001150266"/>
    </source>
</evidence>
<accession>A0A9W9AI27</accession>
<dbReference type="AlphaFoldDB" id="A0A9W9AI27"/>
<dbReference type="EMBL" id="JAOTPV010000005">
    <property type="protein sequence ID" value="KAJ4482383.1"/>
    <property type="molecule type" value="Genomic_DNA"/>
</dbReference>
<name>A0A9W9AI27_9AGAR</name>
<feature type="compositionally biased region" description="Low complexity" evidence="1">
    <location>
        <begin position="435"/>
        <end position="445"/>
    </location>
</feature>
<comment type="caution">
    <text evidence="2">The sequence shown here is derived from an EMBL/GenBank/DDBJ whole genome shotgun (WGS) entry which is preliminary data.</text>
</comment>
<organism evidence="2 3">
    <name type="scientific">Lentinula aciculospora</name>
    <dbReference type="NCBI Taxonomy" id="153920"/>
    <lineage>
        <taxon>Eukaryota</taxon>
        <taxon>Fungi</taxon>
        <taxon>Dikarya</taxon>
        <taxon>Basidiomycota</taxon>
        <taxon>Agaricomycotina</taxon>
        <taxon>Agaricomycetes</taxon>
        <taxon>Agaricomycetidae</taxon>
        <taxon>Agaricales</taxon>
        <taxon>Marasmiineae</taxon>
        <taxon>Omphalotaceae</taxon>
        <taxon>Lentinula</taxon>
    </lineage>
</organism>
<evidence type="ECO:0000313" key="2">
    <source>
        <dbReference type="EMBL" id="KAJ4482383.1"/>
    </source>
</evidence>
<gene>
    <name evidence="2" type="ORF">J3R30DRAFT_3459026</name>
</gene>
<protein>
    <submittedName>
        <fullName evidence="2">Uncharacterized protein</fullName>
    </submittedName>
</protein>
<keyword evidence="3" id="KW-1185">Reference proteome</keyword>
<dbReference type="Proteomes" id="UP001150266">
    <property type="component" value="Unassembled WGS sequence"/>
</dbReference>
<dbReference type="OrthoDB" id="3242181at2759"/>
<feature type="region of interest" description="Disordered" evidence="1">
    <location>
        <begin position="427"/>
        <end position="451"/>
    </location>
</feature>
<evidence type="ECO:0000256" key="1">
    <source>
        <dbReference type="SAM" id="MobiDB-lite"/>
    </source>
</evidence>
<reference evidence="2" key="1">
    <citation type="submission" date="2022-08" db="EMBL/GenBank/DDBJ databases">
        <title>A Global Phylogenomic Analysis of the Shiitake Genus Lentinula.</title>
        <authorList>
            <consortium name="DOE Joint Genome Institute"/>
            <person name="Sierra-Patev S."/>
            <person name="Min B."/>
            <person name="Naranjo-Ortiz M."/>
            <person name="Looney B."/>
            <person name="Konkel Z."/>
            <person name="Slot J.C."/>
            <person name="Sakamoto Y."/>
            <person name="Steenwyk J.L."/>
            <person name="Rokas A."/>
            <person name="Carro J."/>
            <person name="Camarero S."/>
            <person name="Ferreira P."/>
            <person name="Molpeceres G."/>
            <person name="Ruiz-Duenas F.J."/>
            <person name="Serrano A."/>
            <person name="Henrissat B."/>
            <person name="Drula E."/>
            <person name="Hughes K.W."/>
            <person name="Mata J.L."/>
            <person name="Ishikawa N.K."/>
            <person name="Vargas-Isla R."/>
            <person name="Ushijima S."/>
            <person name="Smith C.A."/>
            <person name="Ahrendt S."/>
            <person name="Andreopoulos W."/>
            <person name="He G."/>
            <person name="Labutti K."/>
            <person name="Lipzen A."/>
            <person name="Ng V."/>
            <person name="Riley R."/>
            <person name="Sandor L."/>
            <person name="Barry K."/>
            <person name="Martinez A.T."/>
            <person name="Xiao Y."/>
            <person name="Gibbons J.G."/>
            <person name="Terashima K."/>
            <person name="Grigoriev I.V."/>
            <person name="Hibbett D.S."/>
        </authorList>
    </citation>
    <scope>NUCLEOTIDE SEQUENCE</scope>
    <source>
        <strain evidence="2">JLM2183</strain>
    </source>
</reference>
<sequence length="451" mass="49123">MSLCSVSFSPTLYSMSTASLPSYYLAPHLSRTPIYTEEPQDYEQRIAVSDRLRPRNSGSFVKQSRNGEARLTLNAQDGQIPRYGSGGVIDGTVDVGKTENVTRIEIKVEGRLHVKEIAEGGTVDNKVGLASAVLWSKEEHGPCPSSCEFQLSLPNTFEIDGQHYTLPPTYNVKLSGLPGFVAFIEYSIHAIISKSGAATALAPRMKANFFGINVGSITLSTPFVYNPRTRPIVPLPVPPRLTKNGFDATPDWQLHESVIPSRRSSLQEIIVRLHIPASRIFCASQGIPFHITFESSALSLATFLPFGPSSRSSTTKPTRLQIMRQVAVDVRHQLILGSSKTDMWRVDCLGEARFRHAGDGPTWVSFSGHIDIDPPIKVMGFKAGGIAVKDCILFSMTPHEAQKAPFSELRQVIPIRLTTDAWSSDGTGVGTNLHSESSAPSESSSLVDNGS</sequence>